<evidence type="ECO:0000256" key="1">
    <source>
        <dbReference type="SAM" id="MobiDB-lite"/>
    </source>
</evidence>
<comment type="caution">
    <text evidence="2">The sequence shown here is derived from an EMBL/GenBank/DDBJ whole genome shotgun (WGS) entry which is preliminary data.</text>
</comment>
<reference evidence="2" key="1">
    <citation type="journal article" date="2020" name="Stud. Mycol.">
        <title>101 Dothideomycetes genomes: a test case for predicting lifestyles and emergence of pathogens.</title>
        <authorList>
            <person name="Haridas S."/>
            <person name="Albert R."/>
            <person name="Binder M."/>
            <person name="Bloem J."/>
            <person name="Labutti K."/>
            <person name="Salamov A."/>
            <person name="Andreopoulos B."/>
            <person name="Baker S."/>
            <person name="Barry K."/>
            <person name="Bills G."/>
            <person name="Bluhm B."/>
            <person name="Cannon C."/>
            <person name="Castanera R."/>
            <person name="Culley D."/>
            <person name="Daum C."/>
            <person name="Ezra D."/>
            <person name="Gonzalez J."/>
            <person name="Henrissat B."/>
            <person name="Kuo A."/>
            <person name="Liang C."/>
            <person name="Lipzen A."/>
            <person name="Lutzoni F."/>
            <person name="Magnuson J."/>
            <person name="Mondo S."/>
            <person name="Nolan M."/>
            <person name="Ohm R."/>
            <person name="Pangilinan J."/>
            <person name="Park H.-J."/>
            <person name="Ramirez L."/>
            <person name="Alfaro M."/>
            <person name="Sun H."/>
            <person name="Tritt A."/>
            <person name="Yoshinaga Y."/>
            <person name="Zwiers L.-H."/>
            <person name="Turgeon B."/>
            <person name="Goodwin S."/>
            <person name="Spatafora J."/>
            <person name="Crous P."/>
            <person name="Grigoriev I."/>
        </authorList>
    </citation>
    <scope>NUCLEOTIDE SEQUENCE</scope>
    <source>
        <strain evidence="2">ATCC 74209</strain>
    </source>
</reference>
<name>A0A9P4JKI6_9PLEO</name>
<organism evidence="2 3">
    <name type="scientific">Delitschia confertaspora ATCC 74209</name>
    <dbReference type="NCBI Taxonomy" id="1513339"/>
    <lineage>
        <taxon>Eukaryota</taxon>
        <taxon>Fungi</taxon>
        <taxon>Dikarya</taxon>
        <taxon>Ascomycota</taxon>
        <taxon>Pezizomycotina</taxon>
        <taxon>Dothideomycetes</taxon>
        <taxon>Pleosporomycetidae</taxon>
        <taxon>Pleosporales</taxon>
        <taxon>Delitschiaceae</taxon>
        <taxon>Delitschia</taxon>
    </lineage>
</organism>
<feature type="region of interest" description="Disordered" evidence="1">
    <location>
        <begin position="14"/>
        <end position="34"/>
    </location>
</feature>
<keyword evidence="3" id="KW-1185">Reference proteome</keyword>
<proteinExistence type="predicted"/>
<evidence type="ECO:0000313" key="2">
    <source>
        <dbReference type="EMBL" id="KAF2201106.1"/>
    </source>
</evidence>
<dbReference type="AlphaFoldDB" id="A0A9P4JKI6"/>
<gene>
    <name evidence="2" type="ORF">GQ43DRAFT_47961</name>
</gene>
<evidence type="ECO:0000313" key="3">
    <source>
        <dbReference type="Proteomes" id="UP000799536"/>
    </source>
</evidence>
<sequence length="116" mass="12893">MRPSCGGQLVGIWSGSSQAGRRDATRRPTRLRCSPSSTAAKRRANRCFAVCLGFFDWTCGQLLDLSLTPIRHLTDRLWRGRAVSQRAAQIGSRPDTQCIEQHSCEILVQASRITGY</sequence>
<dbReference type="EMBL" id="ML993991">
    <property type="protein sequence ID" value="KAF2201106.1"/>
    <property type="molecule type" value="Genomic_DNA"/>
</dbReference>
<accession>A0A9P4JKI6</accession>
<dbReference type="Proteomes" id="UP000799536">
    <property type="component" value="Unassembled WGS sequence"/>
</dbReference>
<protein>
    <submittedName>
        <fullName evidence="2">Uncharacterized protein</fullName>
    </submittedName>
</protein>